<dbReference type="EMBL" id="JAUIRO010000002">
    <property type="protein sequence ID" value="KAK0728852.1"/>
    <property type="molecule type" value="Genomic_DNA"/>
</dbReference>
<keyword evidence="1" id="KW-0472">Membrane</keyword>
<sequence length="227" mass="25425">MPRRSSTVNQLPYASPADRILISRNNETPSESSRDIACWPPRAIVEPPGSSRSWCSLTAPSHRRENYTHNTTDTLPLGPETPPRDCHANMGKEPIRAAWASPSLRARPEERVGRRAGGGKCLGRVAQVPCLFAENRCYEVLAASATPFNRRGSSRRDKVEVVAFASFWARLFLAINATLVYPLPWGNPTPRFHGRHTRLVYILRPLQRRRRVACVPRSLILGQAVLN</sequence>
<dbReference type="GeneID" id="85316916"/>
<accession>A0AA40B769</accession>
<keyword evidence="1" id="KW-1133">Transmembrane helix</keyword>
<dbReference type="RefSeq" id="XP_060301707.1">
    <property type="nucleotide sequence ID" value="XM_060433646.1"/>
</dbReference>
<dbReference type="AlphaFoldDB" id="A0AA40B769"/>
<evidence type="ECO:0000313" key="3">
    <source>
        <dbReference type="Proteomes" id="UP001172101"/>
    </source>
</evidence>
<dbReference type="Proteomes" id="UP001172101">
    <property type="component" value="Unassembled WGS sequence"/>
</dbReference>
<organism evidence="2 3">
    <name type="scientific">Lasiosphaeria miniovina</name>
    <dbReference type="NCBI Taxonomy" id="1954250"/>
    <lineage>
        <taxon>Eukaryota</taxon>
        <taxon>Fungi</taxon>
        <taxon>Dikarya</taxon>
        <taxon>Ascomycota</taxon>
        <taxon>Pezizomycotina</taxon>
        <taxon>Sordariomycetes</taxon>
        <taxon>Sordariomycetidae</taxon>
        <taxon>Sordariales</taxon>
        <taxon>Lasiosphaeriaceae</taxon>
        <taxon>Lasiosphaeria</taxon>
    </lineage>
</organism>
<name>A0AA40B769_9PEZI</name>
<proteinExistence type="predicted"/>
<gene>
    <name evidence="2" type="ORF">B0T26DRAFT_186469</name>
</gene>
<keyword evidence="3" id="KW-1185">Reference proteome</keyword>
<evidence type="ECO:0000313" key="2">
    <source>
        <dbReference type="EMBL" id="KAK0728852.1"/>
    </source>
</evidence>
<protein>
    <submittedName>
        <fullName evidence="2">Uncharacterized protein</fullName>
    </submittedName>
</protein>
<feature type="transmembrane region" description="Helical" evidence="1">
    <location>
        <begin position="161"/>
        <end position="183"/>
    </location>
</feature>
<comment type="caution">
    <text evidence="2">The sequence shown here is derived from an EMBL/GenBank/DDBJ whole genome shotgun (WGS) entry which is preliminary data.</text>
</comment>
<keyword evidence="1" id="KW-0812">Transmembrane</keyword>
<reference evidence="2" key="1">
    <citation type="submission" date="2023-06" db="EMBL/GenBank/DDBJ databases">
        <title>Genome-scale phylogeny and comparative genomics of the fungal order Sordariales.</title>
        <authorList>
            <consortium name="Lawrence Berkeley National Laboratory"/>
            <person name="Hensen N."/>
            <person name="Bonometti L."/>
            <person name="Westerberg I."/>
            <person name="Brannstrom I.O."/>
            <person name="Guillou S."/>
            <person name="Cros-Aarteil S."/>
            <person name="Calhoun S."/>
            <person name="Haridas S."/>
            <person name="Kuo A."/>
            <person name="Mondo S."/>
            <person name="Pangilinan J."/>
            <person name="Riley R."/>
            <person name="LaButti K."/>
            <person name="Andreopoulos B."/>
            <person name="Lipzen A."/>
            <person name="Chen C."/>
            <person name="Yanf M."/>
            <person name="Daum C."/>
            <person name="Ng V."/>
            <person name="Clum A."/>
            <person name="Steindorff A."/>
            <person name="Ohm R."/>
            <person name="Martin F."/>
            <person name="Silar P."/>
            <person name="Natvig D."/>
            <person name="Lalanne C."/>
            <person name="Gautier V."/>
            <person name="Ament-velasquez S.L."/>
            <person name="Kruys A."/>
            <person name="Hutchinson M.I."/>
            <person name="Powell A.J."/>
            <person name="Barry K."/>
            <person name="Miller A.N."/>
            <person name="Grigoriev I.V."/>
            <person name="Debuchy R."/>
            <person name="Gladieux P."/>
            <person name="Thoren M.H."/>
            <person name="Johannesson H."/>
        </authorList>
    </citation>
    <scope>NUCLEOTIDE SEQUENCE</scope>
    <source>
        <strain evidence="2">SMH2392-1A</strain>
    </source>
</reference>
<evidence type="ECO:0000256" key="1">
    <source>
        <dbReference type="SAM" id="Phobius"/>
    </source>
</evidence>